<evidence type="ECO:0000259" key="1">
    <source>
        <dbReference type="Pfam" id="PF13966"/>
    </source>
</evidence>
<proteinExistence type="predicted"/>
<comment type="caution">
    <text evidence="2">The sequence shown here is derived from an EMBL/GenBank/DDBJ whole genome shotgun (WGS) entry which is preliminary data.</text>
</comment>
<keyword evidence="3" id="KW-1185">Reference proteome</keyword>
<name>A0AAD8QHS1_LOLMU</name>
<gene>
    <name evidence="2" type="ORF">QYE76_018463</name>
</gene>
<dbReference type="AlphaFoldDB" id="A0AAD8QHS1"/>
<evidence type="ECO:0000313" key="3">
    <source>
        <dbReference type="Proteomes" id="UP001231189"/>
    </source>
</evidence>
<organism evidence="2 3">
    <name type="scientific">Lolium multiflorum</name>
    <name type="common">Italian ryegrass</name>
    <name type="synonym">Lolium perenne subsp. multiflorum</name>
    <dbReference type="NCBI Taxonomy" id="4521"/>
    <lineage>
        <taxon>Eukaryota</taxon>
        <taxon>Viridiplantae</taxon>
        <taxon>Streptophyta</taxon>
        <taxon>Embryophyta</taxon>
        <taxon>Tracheophyta</taxon>
        <taxon>Spermatophyta</taxon>
        <taxon>Magnoliopsida</taxon>
        <taxon>Liliopsida</taxon>
        <taxon>Poales</taxon>
        <taxon>Poaceae</taxon>
        <taxon>BOP clade</taxon>
        <taxon>Pooideae</taxon>
        <taxon>Poodae</taxon>
        <taxon>Poeae</taxon>
        <taxon>Poeae Chloroplast Group 2 (Poeae type)</taxon>
        <taxon>Loliodinae</taxon>
        <taxon>Loliinae</taxon>
        <taxon>Lolium</taxon>
    </lineage>
</organism>
<feature type="domain" description="Reverse transcriptase zinc-binding" evidence="1">
    <location>
        <begin position="212"/>
        <end position="312"/>
    </location>
</feature>
<dbReference type="Pfam" id="PF13966">
    <property type="entry name" value="zf-RVT"/>
    <property type="match status" value="1"/>
</dbReference>
<evidence type="ECO:0000313" key="2">
    <source>
        <dbReference type="EMBL" id="KAK1602970.1"/>
    </source>
</evidence>
<dbReference type="Proteomes" id="UP001231189">
    <property type="component" value="Unassembled WGS sequence"/>
</dbReference>
<dbReference type="InterPro" id="IPR026960">
    <property type="entry name" value="RVT-Znf"/>
</dbReference>
<sequence>MVQHFYGDLFTSEPTFSTQTVLDAIPRKVSDEMNDNLTKEYTNEEIKTALFQMGPTKAPGPDGFPALFYQTHWDFLEEAICQAVLKGRYYPNCDFWDAPKPRSSSYTWRSIQFGMQLVKDGVRWGIGDGKKTKILTDKWIPEVPPYTLRPRIPLMPDQTVDTMMVDGTSSWDSELIRTIFDDEVAAKILQVPISRHGGDDFASWPWTRFGTYSVRSAYHLARSERVASDRSKHGQGSSSVVSDNSKIWKKLWASKAPGKMKITLWRFAHDCLPCGHQLQKRHVPTPSTCVYCNKHETVEHALLFCPYVDEVWREVKADFHIHLNRKAFISPRVWTLDFVDRCSDLEATVLMVSLWHI</sequence>
<accession>A0AAD8QHS1</accession>
<dbReference type="EMBL" id="JAUUTY010000148">
    <property type="protein sequence ID" value="KAK1602970.1"/>
    <property type="molecule type" value="Genomic_DNA"/>
</dbReference>
<reference evidence="2" key="1">
    <citation type="submission" date="2023-07" db="EMBL/GenBank/DDBJ databases">
        <title>A chromosome-level genome assembly of Lolium multiflorum.</title>
        <authorList>
            <person name="Chen Y."/>
            <person name="Copetti D."/>
            <person name="Kolliker R."/>
            <person name="Studer B."/>
        </authorList>
    </citation>
    <scope>NUCLEOTIDE SEQUENCE</scope>
    <source>
        <strain evidence="2">02402/16</strain>
        <tissue evidence="2">Leaf</tissue>
    </source>
</reference>
<protein>
    <recommendedName>
        <fullName evidence="1">Reverse transcriptase zinc-binding domain-containing protein</fullName>
    </recommendedName>
</protein>
<feature type="non-terminal residue" evidence="2">
    <location>
        <position position="1"/>
    </location>
</feature>